<protein>
    <submittedName>
        <fullName evidence="9">Putative drug exporter of the RND superfamily</fullName>
    </submittedName>
</protein>
<feature type="transmembrane region" description="Helical" evidence="7">
    <location>
        <begin position="770"/>
        <end position="791"/>
    </location>
</feature>
<dbReference type="PANTHER" id="PTHR33406:SF6">
    <property type="entry name" value="MEMBRANE PROTEIN YDGH-RELATED"/>
    <property type="match status" value="1"/>
</dbReference>
<evidence type="ECO:0000256" key="5">
    <source>
        <dbReference type="ARBA" id="ARBA00022989"/>
    </source>
</evidence>
<evidence type="ECO:0000313" key="9">
    <source>
        <dbReference type="EMBL" id="SKA95210.1"/>
    </source>
</evidence>
<comment type="subcellular location">
    <subcellularLocation>
        <location evidence="1">Cell membrane</location>
        <topology evidence="1">Multi-pass membrane protein</topology>
    </subcellularLocation>
</comment>
<dbReference type="Proteomes" id="UP000190042">
    <property type="component" value="Unassembled WGS sequence"/>
</dbReference>
<dbReference type="InterPro" id="IPR050545">
    <property type="entry name" value="Mycobact_MmpL"/>
</dbReference>
<feature type="domain" description="Membrane transport protein MMPL" evidence="8">
    <location>
        <begin position="598"/>
        <end position="878"/>
    </location>
</feature>
<name>A0A1T4Y0A6_9BACL</name>
<dbReference type="SUPFAM" id="SSF82866">
    <property type="entry name" value="Multidrug efflux transporter AcrB transmembrane domain"/>
    <property type="match status" value="2"/>
</dbReference>
<keyword evidence="10" id="KW-1185">Reference proteome</keyword>
<feature type="domain" description="Membrane transport protein MMPL" evidence="8">
    <location>
        <begin position="44"/>
        <end position="359"/>
    </location>
</feature>
<feature type="transmembrane region" description="Helical" evidence="7">
    <location>
        <begin position="812"/>
        <end position="834"/>
    </location>
</feature>
<feature type="transmembrane region" description="Helical" evidence="7">
    <location>
        <begin position="228"/>
        <end position="249"/>
    </location>
</feature>
<sequence length="881" mass="94658">MKTVLKLKWPIAIGLIILTAVLFIAAPDLAKQAEDAGSFQLLDSADSQKAAKMLEAAGEAEETLSLVYPLEKAADEVKKKEISATAKEIKDLSKTVTEVLDPFESEEMEDQLVSEDKKTVLVPITVDGTQDEIITLADQIKTEVLPKDQTIYMTGEAIINDDVNESAQEGLKKTELITVVLIFALLLIVFRSIVTPFVPLVAVGITYLLSQSFVAFFIDWFGFPVSNYTQIFLVAILFGLGTDYCILLLSRYKEELLAGHEVEEAIVNTYKTAGRTLFISALAVFIGFAAIGFADFPIFKSAVAVAVGIAVLLVILYTIVPLLMSILKDKLFWPSKGAASHKDSKLWIAFSKVSVMRPLVSMLVVAVITIPLLLTYDNELSFNTVDEIDSSKESVKGLNLISEALGEGDSLPVQVLLRKDSPIVKEGDVTYLEAIARDLEKVEGVKSVRTVTRPTGELLEDLYVDHQIALMADGLNEATDGLDEIGKGLGSVQGGLNQIGGQLPAGSAGGDGLRQAANGVEQINGQLMQIAGGLQQGMPAAQATGGLNALSTELEKISSGIAGAASQVDQGGSQIGALSGGLKELSGGVKAAKDGLAEVSKGLNELAEMLNDMGDTKSVRDTGLFIPSGTLENEEFKPVIDRYTFDKEKGILMEVILTENPYSREAISTVHDIKDTVKRSVIGTPFEDAELAFSGISSMNSDLDDISSADFTRTVTIMLVGLFIVLFILFRSAIMPLYMIGSLLLTYYTAVSITELIFVNGLGYDGISWAVPFFGFIMLIALGVDYSIFLLDRFREESIGGMKTKEALMHSMAKMGTVIITAAVILAGTFGAMMPSGVLSLVQIATIVISGLLLYGLIILPLLIPAITVSFGRGVWWPFRG</sequence>
<evidence type="ECO:0000256" key="4">
    <source>
        <dbReference type="ARBA" id="ARBA00022692"/>
    </source>
</evidence>
<evidence type="ECO:0000256" key="1">
    <source>
        <dbReference type="ARBA" id="ARBA00004651"/>
    </source>
</evidence>
<evidence type="ECO:0000256" key="7">
    <source>
        <dbReference type="SAM" id="Phobius"/>
    </source>
</evidence>
<keyword evidence="6 7" id="KW-0472">Membrane</keyword>
<evidence type="ECO:0000256" key="2">
    <source>
        <dbReference type="ARBA" id="ARBA00010157"/>
    </source>
</evidence>
<proteinExistence type="inferred from homology"/>
<keyword evidence="3" id="KW-1003">Cell membrane</keyword>
<reference evidence="10" key="1">
    <citation type="submission" date="2017-02" db="EMBL/GenBank/DDBJ databases">
        <authorList>
            <person name="Varghese N."/>
            <person name="Submissions S."/>
        </authorList>
    </citation>
    <scope>NUCLEOTIDE SEQUENCE [LARGE SCALE GENOMIC DNA]</scope>
    <source>
        <strain evidence="10">DSM 23966</strain>
    </source>
</reference>
<evidence type="ECO:0000256" key="3">
    <source>
        <dbReference type="ARBA" id="ARBA00022475"/>
    </source>
</evidence>
<gene>
    <name evidence="9" type="ORF">SAMN04244570_1574</name>
</gene>
<feature type="transmembrane region" description="Helical" evidence="7">
    <location>
        <begin position="355"/>
        <end position="374"/>
    </location>
</feature>
<dbReference type="Pfam" id="PF03176">
    <property type="entry name" value="MMPL"/>
    <property type="match status" value="2"/>
</dbReference>
<accession>A0A1T4Y0A6</accession>
<comment type="similarity">
    <text evidence="2">Belongs to the resistance-nodulation-cell division (RND) (TC 2.A.6) family. MmpL subfamily.</text>
</comment>
<feature type="transmembrane region" description="Helical" evidence="7">
    <location>
        <begin position="840"/>
        <end position="864"/>
    </location>
</feature>
<feature type="transmembrane region" description="Helical" evidence="7">
    <location>
        <begin position="176"/>
        <end position="194"/>
    </location>
</feature>
<organism evidence="9 10">
    <name type="scientific">Sporosarcina newyorkensis</name>
    <dbReference type="NCBI Taxonomy" id="759851"/>
    <lineage>
        <taxon>Bacteria</taxon>
        <taxon>Bacillati</taxon>
        <taxon>Bacillota</taxon>
        <taxon>Bacilli</taxon>
        <taxon>Bacillales</taxon>
        <taxon>Caryophanaceae</taxon>
        <taxon>Sporosarcina</taxon>
    </lineage>
</organism>
<feature type="transmembrane region" description="Helical" evidence="7">
    <location>
        <begin position="711"/>
        <end position="730"/>
    </location>
</feature>
<keyword evidence="5 7" id="KW-1133">Transmembrane helix</keyword>
<feature type="transmembrane region" description="Helical" evidence="7">
    <location>
        <begin position="201"/>
        <end position="222"/>
    </location>
</feature>
<feature type="transmembrane region" description="Helical" evidence="7">
    <location>
        <begin position="302"/>
        <end position="327"/>
    </location>
</feature>
<keyword evidence="4 7" id="KW-0812">Transmembrane</keyword>
<dbReference type="PANTHER" id="PTHR33406">
    <property type="entry name" value="MEMBRANE PROTEIN MJ1562-RELATED"/>
    <property type="match status" value="1"/>
</dbReference>
<dbReference type="Gene3D" id="1.20.1640.10">
    <property type="entry name" value="Multidrug efflux transporter AcrB transmembrane domain"/>
    <property type="match status" value="2"/>
</dbReference>
<evidence type="ECO:0000259" key="8">
    <source>
        <dbReference type="Pfam" id="PF03176"/>
    </source>
</evidence>
<dbReference type="AlphaFoldDB" id="A0A1T4Y0A6"/>
<dbReference type="GO" id="GO:0005886">
    <property type="term" value="C:plasma membrane"/>
    <property type="evidence" value="ECO:0007669"/>
    <property type="project" value="UniProtKB-SubCell"/>
</dbReference>
<feature type="transmembrane region" description="Helical" evidence="7">
    <location>
        <begin position="737"/>
        <end position="758"/>
    </location>
</feature>
<feature type="transmembrane region" description="Helical" evidence="7">
    <location>
        <begin position="277"/>
        <end position="296"/>
    </location>
</feature>
<dbReference type="EMBL" id="FUYJ01000002">
    <property type="protein sequence ID" value="SKA95210.1"/>
    <property type="molecule type" value="Genomic_DNA"/>
</dbReference>
<dbReference type="InterPro" id="IPR004869">
    <property type="entry name" value="MMPL_dom"/>
</dbReference>
<evidence type="ECO:0000256" key="6">
    <source>
        <dbReference type="ARBA" id="ARBA00023136"/>
    </source>
</evidence>
<evidence type="ECO:0000313" key="10">
    <source>
        <dbReference type="Proteomes" id="UP000190042"/>
    </source>
</evidence>
<dbReference type="RefSeq" id="WP_009765953.1">
    <property type="nucleotide sequence ID" value="NZ_FUYJ01000002.1"/>
</dbReference>